<organism evidence="3 4">
    <name type="scientific">Pokkaliibacter plantistimulans</name>
    <dbReference type="NCBI Taxonomy" id="1635171"/>
    <lineage>
        <taxon>Bacteria</taxon>
        <taxon>Pseudomonadati</taxon>
        <taxon>Pseudomonadota</taxon>
        <taxon>Gammaproteobacteria</taxon>
        <taxon>Oceanospirillales</taxon>
        <taxon>Balneatrichaceae</taxon>
        <taxon>Pokkaliibacter</taxon>
    </lineage>
</organism>
<protein>
    <submittedName>
        <fullName evidence="3">ATP-binding protein</fullName>
    </submittedName>
</protein>
<evidence type="ECO:0000313" key="3">
    <source>
        <dbReference type="EMBL" id="PXF31223.1"/>
    </source>
</evidence>
<keyword evidence="3" id="KW-0067">ATP-binding</keyword>
<evidence type="ECO:0000259" key="2">
    <source>
        <dbReference type="Pfam" id="PF09835"/>
    </source>
</evidence>
<gene>
    <name evidence="3" type="ORF">WH50_11365</name>
</gene>
<feature type="transmembrane region" description="Helical" evidence="1">
    <location>
        <begin position="132"/>
        <end position="151"/>
    </location>
</feature>
<keyword evidence="4" id="KW-1185">Reference proteome</keyword>
<sequence length="180" mass="20606">MPRKLLKRFIPQPAELKKHRSLRWLGELLDGPNIWHLTRGSVSRACFVGIFCAFLPMPFQMVVAAVFSILCRSNMPLSVALVWLTNPVTMPPVFYFCYRIGAWMLNMEPVHFSFSALTSGLGSSLKNIWEPLLAGSLTCGIVFGCLSYLLMQGFWQWSVRRNWAARIAKRKTAREQQHRS</sequence>
<comment type="caution">
    <text evidence="3">The sequence shown here is derived from an EMBL/GenBank/DDBJ whole genome shotgun (WGS) entry which is preliminary data.</text>
</comment>
<reference evidence="3 4" key="1">
    <citation type="submission" date="2015-03" db="EMBL/GenBank/DDBJ databases">
        <authorList>
            <person name="Krishnan R."/>
            <person name="Midha S."/>
            <person name="Patil P.B."/>
            <person name="Rameshkumar N."/>
        </authorList>
    </citation>
    <scope>NUCLEOTIDE SEQUENCE [LARGE SCALE GENOMIC DNA]</scope>
    <source>
        <strain evidence="3 4">L1E11</strain>
    </source>
</reference>
<keyword evidence="3" id="KW-0547">Nucleotide-binding</keyword>
<name>A0ABX5M0G9_9GAMM</name>
<accession>A0ABX5M0G9</accession>
<evidence type="ECO:0000256" key="1">
    <source>
        <dbReference type="SAM" id="Phobius"/>
    </source>
</evidence>
<feature type="domain" description="DUF2062" evidence="2">
    <location>
        <begin position="22"/>
        <end position="163"/>
    </location>
</feature>
<proteinExistence type="predicted"/>
<dbReference type="PANTHER" id="PTHR40547:SF1">
    <property type="entry name" value="SLL0298 PROTEIN"/>
    <property type="match status" value="1"/>
</dbReference>
<keyword evidence="1" id="KW-1133">Transmembrane helix</keyword>
<dbReference type="EMBL" id="LAPT01000047">
    <property type="protein sequence ID" value="PXF31223.1"/>
    <property type="molecule type" value="Genomic_DNA"/>
</dbReference>
<dbReference type="RefSeq" id="WP_110187415.1">
    <property type="nucleotide sequence ID" value="NZ_CP177354.1"/>
</dbReference>
<dbReference type="InterPro" id="IPR018639">
    <property type="entry name" value="DUF2062"/>
</dbReference>
<keyword evidence="1" id="KW-0812">Transmembrane</keyword>
<dbReference type="Pfam" id="PF09835">
    <property type="entry name" value="DUF2062"/>
    <property type="match status" value="1"/>
</dbReference>
<feature type="transmembrane region" description="Helical" evidence="1">
    <location>
        <begin position="76"/>
        <end position="98"/>
    </location>
</feature>
<dbReference type="GO" id="GO:0005524">
    <property type="term" value="F:ATP binding"/>
    <property type="evidence" value="ECO:0007669"/>
    <property type="project" value="UniProtKB-KW"/>
</dbReference>
<evidence type="ECO:0000313" key="4">
    <source>
        <dbReference type="Proteomes" id="UP000248090"/>
    </source>
</evidence>
<keyword evidence="1" id="KW-0472">Membrane</keyword>
<feature type="transmembrane region" description="Helical" evidence="1">
    <location>
        <begin position="45"/>
        <end position="70"/>
    </location>
</feature>
<dbReference type="Proteomes" id="UP000248090">
    <property type="component" value="Unassembled WGS sequence"/>
</dbReference>
<dbReference type="PANTHER" id="PTHR40547">
    <property type="entry name" value="SLL0298 PROTEIN"/>
    <property type="match status" value="1"/>
</dbReference>